<comment type="caution">
    <text evidence="1">The sequence shown here is derived from an EMBL/GenBank/DDBJ whole genome shotgun (WGS) entry which is preliminary data.</text>
</comment>
<name>A0A5J4X189_9EUKA</name>
<organism evidence="1 2">
    <name type="scientific">Streblomastix strix</name>
    <dbReference type="NCBI Taxonomy" id="222440"/>
    <lineage>
        <taxon>Eukaryota</taxon>
        <taxon>Metamonada</taxon>
        <taxon>Preaxostyla</taxon>
        <taxon>Oxymonadida</taxon>
        <taxon>Streblomastigidae</taxon>
        <taxon>Streblomastix</taxon>
    </lineage>
</organism>
<dbReference type="EMBL" id="SNRW01000476">
    <property type="protein sequence ID" value="KAA6400920.1"/>
    <property type="molecule type" value="Genomic_DNA"/>
</dbReference>
<gene>
    <name evidence="1" type="ORF">EZS28_003556</name>
</gene>
<proteinExistence type="predicted"/>
<dbReference type="AlphaFoldDB" id="A0A5J4X189"/>
<evidence type="ECO:0000313" key="1">
    <source>
        <dbReference type="EMBL" id="KAA6400920.1"/>
    </source>
</evidence>
<sequence length="347" mass="38451">MEKAKMITVNIAGAENLTINQTSSFNKCESQQGNGGGIYAFIRDCGNRTIKSDTILGTQSSFTGCKSNGKNGSGIYAVVCNSSDFKQYETLITLCEVINGDSSIQSGFCLGIFLVVMNDYNVSNLGIDLSKAYFNCNEAVYGKNLYVFFRRFWTPSILLPITIPDGVIEGFNKLWYQNRDSQLQGRDIYGCGWCDDACRTFEIGLQEVSLGIGGNETALIENKTIMISDDTNGYDQIFRYSKVKLRHQKTTTNDGFMYKMIPYSTGPRGVVQIDLSVKDIQILNWQFENIIIDSPGGSALRIENFTDTPPIIPPLILQLPHPEPDTSINITIHSTSFKNIQSSGDIS</sequence>
<feature type="non-terminal residue" evidence="1">
    <location>
        <position position="347"/>
    </location>
</feature>
<reference evidence="1 2" key="1">
    <citation type="submission" date="2019-03" db="EMBL/GenBank/DDBJ databases">
        <title>Single cell metagenomics reveals metabolic interactions within the superorganism composed of flagellate Streblomastix strix and complex community of Bacteroidetes bacteria on its surface.</title>
        <authorList>
            <person name="Treitli S.C."/>
            <person name="Kolisko M."/>
            <person name="Husnik F."/>
            <person name="Keeling P."/>
            <person name="Hampl V."/>
        </authorList>
    </citation>
    <scope>NUCLEOTIDE SEQUENCE [LARGE SCALE GENOMIC DNA]</scope>
    <source>
        <strain evidence="1">ST1C</strain>
    </source>
</reference>
<evidence type="ECO:0000313" key="2">
    <source>
        <dbReference type="Proteomes" id="UP000324800"/>
    </source>
</evidence>
<accession>A0A5J4X189</accession>
<dbReference type="Proteomes" id="UP000324800">
    <property type="component" value="Unassembled WGS sequence"/>
</dbReference>
<protein>
    <submittedName>
        <fullName evidence="1">Uncharacterized protein</fullName>
    </submittedName>
</protein>